<dbReference type="GeneID" id="66551972"/>
<keyword evidence="2" id="KW-1185">Reference proteome</keyword>
<dbReference type="Proteomes" id="UP000006394">
    <property type="component" value="Chromosome"/>
</dbReference>
<dbReference type="KEGG" id="fps:FP1844"/>
<gene>
    <name evidence="1" type="ordered locus">FP1844</name>
</gene>
<evidence type="ECO:0000313" key="1">
    <source>
        <dbReference type="EMBL" id="CAL43910.1"/>
    </source>
</evidence>
<dbReference type="OrthoDB" id="1296974at2"/>
<dbReference type="AlphaFoldDB" id="A6H0N6"/>
<dbReference type="PATRIC" id="fig|402612.5.peg.1870"/>
<dbReference type="STRING" id="402612.FP1844"/>
<evidence type="ECO:0000313" key="2">
    <source>
        <dbReference type="Proteomes" id="UP000006394"/>
    </source>
</evidence>
<dbReference type="EnsemblBacteria" id="CAL43910">
    <property type="protein sequence ID" value="CAL43910"/>
    <property type="gene ID" value="FP1844"/>
</dbReference>
<protein>
    <submittedName>
        <fullName evidence="1">Uncharacterized protein</fullName>
    </submittedName>
</protein>
<sequence>MVFPLADFIINSTLFRKFIIPKNDFRLPIDIIEDTYSLLLEFFEENKNLKTATDKLVKGENYVILPLYGIHKNEKFIFERSGLNQVNINIRN</sequence>
<name>A6H0N6_FLAPJ</name>
<organism evidence="1 2">
    <name type="scientific">Flavobacterium psychrophilum (strain ATCC 49511 / DSM 21280 / CIP 103535 / JIP02/86)</name>
    <dbReference type="NCBI Taxonomy" id="402612"/>
    <lineage>
        <taxon>Bacteria</taxon>
        <taxon>Pseudomonadati</taxon>
        <taxon>Bacteroidota</taxon>
        <taxon>Flavobacteriia</taxon>
        <taxon>Flavobacteriales</taxon>
        <taxon>Flavobacteriaceae</taxon>
        <taxon>Flavobacterium</taxon>
    </lineage>
</organism>
<accession>A6H0N6</accession>
<dbReference type="EMBL" id="AM398681">
    <property type="protein sequence ID" value="CAL43910.1"/>
    <property type="molecule type" value="Genomic_DNA"/>
</dbReference>
<reference evidence="1 2" key="1">
    <citation type="journal article" date="2007" name="Nat. Biotechnol.">
        <title>Complete genome sequence of the fish pathogen Flavobacterium psychrophilum.</title>
        <authorList>
            <person name="Duchaud E."/>
            <person name="Boussaha M."/>
            <person name="Loux V."/>
            <person name="Bernardet J.F."/>
            <person name="Michel C."/>
            <person name="Kerouault B."/>
            <person name="Mondot S."/>
            <person name="Nicolas P."/>
            <person name="Bossy R."/>
            <person name="Caron C."/>
            <person name="Bessieres P."/>
            <person name="Gibrat J.F."/>
            <person name="Claverol S."/>
            <person name="Dumetz F."/>
            <person name="Le Henaff M."/>
            <person name="Benmansour A."/>
        </authorList>
    </citation>
    <scope>NUCLEOTIDE SEQUENCE [LARGE SCALE GENOMIC DNA]</scope>
    <source>
        <strain evidence="2">ATCC 49511 / DSM 21280 / CIP 103535 / JIP02/86</strain>
    </source>
</reference>
<proteinExistence type="predicted"/>
<dbReference type="HOGENOM" id="CLU_2408960_0_0_10"/>
<dbReference type="RefSeq" id="WP_011963949.1">
    <property type="nucleotide sequence ID" value="NC_009613.3"/>
</dbReference>